<evidence type="ECO:0000259" key="6">
    <source>
        <dbReference type="PROSITE" id="PS52015"/>
    </source>
</evidence>
<dbReference type="NCBIfam" id="TIGR01352">
    <property type="entry name" value="tonB_Cterm"/>
    <property type="match status" value="1"/>
</dbReference>
<evidence type="ECO:0000313" key="7">
    <source>
        <dbReference type="EMBL" id="VAX32713.1"/>
    </source>
</evidence>
<dbReference type="Gene3D" id="3.30.2420.10">
    <property type="entry name" value="TonB"/>
    <property type="match status" value="1"/>
</dbReference>
<keyword evidence="4" id="KW-0472">Membrane</keyword>
<dbReference type="GO" id="GO:0055085">
    <property type="term" value="P:transmembrane transport"/>
    <property type="evidence" value="ECO:0007669"/>
    <property type="project" value="InterPro"/>
</dbReference>
<accession>A0A3B1D7B8</accession>
<dbReference type="GO" id="GO:0016020">
    <property type="term" value="C:membrane"/>
    <property type="evidence" value="ECO:0007669"/>
    <property type="project" value="UniProtKB-SubCell"/>
</dbReference>
<dbReference type="InterPro" id="IPR037682">
    <property type="entry name" value="TonB_C"/>
</dbReference>
<comment type="subcellular location">
    <subcellularLocation>
        <location evidence="1">Membrane</location>
        <topology evidence="1">Single-pass membrane protein</topology>
    </subcellularLocation>
</comment>
<evidence type="ECO:0000256" key="2">
    <source>
        <dbReference type="ARBA" id="ARBA00022692"/>
    </source>
</evidence>
<dbReference type="SUPFAM" id="SSF74653">
    <property type="entry name" value="TolA/TonB C-terminal domain"/>
    <property type="match status" value="1"/>
</dbReference>
<evidence type="ECO:0000256" key="4">
    <source>
        <dbReference type="ARBA" id="ARBA00023136"/>
    </source>
</evidence>
<protein>
    <recommendedName>
        <fullName evidence="6">TonB C-terminal domain-containing protein</fullName>
    </recommendedName>
</protein>
<dbReference type="PROSITE" id="PS52015">
    <property type="entry name" value="TONB_CTD"/>
    <property type="match status" value="1"/>
</dbReference>
<feature type="compositionally biased region" description="Basic residues" evidence="5">
    <location>
        <begin position="1"/>
        <end position="10"/>
    </location>
</feature>
<feature type="region of interest" description="Disordered" evidence="5">
    <location>
        <begin position="1"/>
        <end position="42"/>
    </location>
</feature>
<feature type="domain" description="TonB C-terminal" evidence="6">
    <location>
        <begin position="89"/>
        <end position="177"/>
    </location>
</feature>
<dbReference type="InterPro" id="IPR006260">
    <property type="entry name" value="TonB/TolA_C"/>
</dbReference>
<keyword evidence="2" id="KW-0812">Transmembrane</keyword>
<dbReference type="AlphaFoldDB" id="A0A3B1D7B8"/>
<dbReference type="Pfam" id="PF03544">
    <property type="entry name" value="TonB_C"/>
    <property type="match status" value="1"/>
</dbReference>
<evidence type="ECO:0000256" key="1">
    <source>
        <dbReference type="ARBA" id="ARBA00004167"/>
    </source>
</evidence>
<reference evidence="7" key="1">
    <citation type="submission" date="2018-06" db="EMBL/GenBank/DDBJ databases">
        <authorList>
            <person name="Zhirakovskaya E."/>
        </authorList>
    </citation>
    <scope>NUCLEOTIDE SEQUENCE</scope>
</reference>
<sequence length="177" mass="19931">MLGNKKRKPLSKNPRFAKTLNRPKDRRLQGSPSDADTLPAASRLKTDRLKNKLLKSEQKRLMAKRSTRRTKKSQLKIVHGSGRNFGVISSAIAQEEWRLTSVYNRLLQRSPGLQGNLIIEFTISPEGKVIKSHILTSSFANASFEKALMQAIRLWKFPMAKEGETTILYPLAFSPAG</sequence>
<dbReference type="InterPro" id="IPR049806">
    <property type="entry name" value="MasK-like_C"/>
</dbReference>
<dbReference type="EMBL" id="UOGF01000095">
    <property type="protein sequence ID" value="VAX32713.1"/>
    <property type="molecule type" value="Genomic_DNA"/>
</dbReference>
<keyword evidence="3" id="KW-1133">Transmembrane helix</keyword>
<gene>
    <name evidence="7" type="ORF">MNBD_NITROSPIRAE01-509</name>
</gene>
<organism evidence="7">
    <name type="scientific">hydrothermal vent metagenome</name>
    <dbReference type="NCBI Taxonomy" id="652676"/>
    <lineage>
        <taxon>unclassified sequences</taxon>
        <taxon>metagenomes</taxon>
        <taxon>ecological metagenomes</taxon>
    </lineage>
</organism>
<proteinExistence type="predicted"/>
<evidence type="ECO:0000256" key="5">
    <source>
        <dbReference type="SAM" id="MobiDB-lite"/>
    </source>
</evidence>
<evidence type="ECO:0000256" key="3">
    <source>
        <dbReference type="ARBA" id="ARBA00022989"/>
    </source>
</evidence>
<name>A0A3B1D7B8_9ZZZZ</name>
<dbReference type="NCBIfam" id="NF033768">
    <property type="entry name" value="myxo_SS_tail"/>
    <property type="match status" value="1"/>
</dbReference>